<dbReference type="EMBL" id="CAJNNW010037676">
    <property type="protein sequence ID" value="CAE8743771.1"/>
    <property type="molecule type" value="Genomic_DNA"/>
</dbReference>
<dbReference type="Proteomes" id="UP000626109">
    <property type="component" value="Unassembled WGS sequence"/>
</dbReference>
<organism evidence="1 2">
    <name type="scientific">Polarella glacialis</name>
    <name type="common">Dinoflagellate</name>
    <dbReference type="NCBI Taxonomy" id="89957"/>
    <lineage>
        <taxon>Eukaryota</taxon>
        <taxon>Sar</taxon>
        <taxon>Alveolata</taxon>
        <taxon>Dinophyceae</taxon>
        <taxon>Suessiales</taxon>
        <taxon>Suessiaceae</taxon>
        <taxon>Polarella</taxon>
    </lineage>
</organism>
<evidence type="ECO:0000313" key="1">
    <source>
        <dbReference type="EMBL" id="CAE8743771.1"/>
    </source>
</evidence>
<comment type="caution">
    <text evidence="1">The sequence shown here is derived from an EMBL/GenBank/DDBJ whole genome shotgun (WGS) entry which is preliminary data.</text>
</comment>
<sequence length="102" mass="10616">VSMFAVFATALAQTAGQSGTSFLEPPESKEGGRLIAAGALEGFAAAETETADADMQCLDEGFEGGAFALFDASVSFLHTLTPVLVTLEQDVGLLVACKRSWR</sequence>
<reference evidence="1" key="1">
    <citation type="submission" date="2021-02" db="EMBL/GenBank/DDBJ databases">
        <authorList>
            <person name="Dougan E. K."/>
            <person name="Rhodes N."/>
            <person name="Thang M."/>
            <person name="Chan C."/>
        </authorList>
    </citation>
    <scope>NUCLEOTIDE SEQUENCE</scope>
</reference>
<dbReference type="AlphaFoldDB" id="A0A813LUG9"/>
<gene>
    <name evidence="1" type="ORF">PGLA2088_LOCUS51582</name>
</gene>
<proteinExistence type="predicted"/>
<evidence type="ECO:0000313" key="2">
    <source>
        <dbReference type="Proteomes" id="UP000626109"/>
    </source>
</evidence>
<protein>
    <submittedName>
        <fullName evidence="1">Uncharacterized protein</fullName>
    </submittedName>
</protein>
<accession>A0A813LUG9</accession>
<name>A0A813LUG9_POLGL</name>
<feature type="non-terminal residue" evidence="1">
    <location>
        <position position="102"/>
    </location>
</feature>